<reference evidence="4 5" key="1">
    <citation type="submission" date="2017-01" db="EMBL/GenBank/DDBJ databases">
        <authorList>
            <person name="Mah S.A."/>
            <person name="Swanson W.J."/>
            <person name="Moy G.W."/>
            <person name="Vacquier V.D."/>
        </authorList>
    </citation>
    <scope>NUCLEOTIDE SEQUENCE [LARGE SCALE GENOMIC DNA]</scope>
    <source>
        <strain evidence="4 5">DSM 45758</strain>
    </source>
</reference>
<name>A0A1N6WLJ4_9ACTN</name>
<dbReference type="STRING" id="1198245.SAMN05444858_10527"/>
<dbReference type="Pfam" id="PF00144">
    <property type="entry name" value="Beta-lactamase"/>
    <property type="match status" value="1"/>
</dbReference>
<protein>
    <submittedName>
        <fullName evidence="4">CubicO group peptidase, beta-lactamase class C family</fullName>
    </submittedName>
</protein>
<dbReference type="EMBL" id="FTNF01000005">
    <property type="protein sequence ID" value="SIQ90973.1"/>
    <property type="molecule type" value="Genomic_DNA"/>
</dbReference>
<gene>
    <name evidence="4" type="ORF">SAMN05444858_10527</name>
</gene>
<dbReference type="Gene3D" id="3.40.710.10">
    <property type="entry name" value="DD-peptidase/beta-lactamase superfamily"/>
    <property type="match status" value="1"/>
</dbReference>
<dbReference type="AlphaFoldDB" id="A0A1N6WLJ4"/>
<keyword evidence="1" id="KW-1133">Transmembrane helix</keyword>
<feature type="chain" id="PRO_5009939266" evidence="2">
    <location>
        <begin position="33"/>
        <end position="509"/>
    </location>
</feature>
<feature type="transmembrane region" description="Helical" evidence="1">
    <location>
        <begin position="437"/>
        <end position="459"/>
    </location>
</feature>
<dbReference type="RefSeq" id="WP_076470002.1">
    <property type="nucleotide sequence ID" value="NZ_FTNF01000005.1"/>
</dbReference>
<dbReference type="SUPFAM" id="SSF56601">
    <property type="entry name" value="beta-lactamase/transpeptidase-like"/>
    <property type="match status" value="1"/>
</dbReference>
<dbReference type="InterPro" id="IPR012338">
    <property type="entry name" value="Beta-lactam/transpept-like"/>
</dbReference>
<feature type="domain" description="Beta-lactamase-related" evidence="3">
    <location>
        <begin position="49"/>
        <end position="366"/>
    </location>
</feature>
<feature type="transmembrane region" description="Helical" evidence="1">
    <location>
        <begin position="401"/>
        <end position="425"/>
    </location>
</feature>
<dbReference type="OrthoDB" id="3174977at2"/>
<proteinExistence type="predicted"/>
<dbReference type="PANTHER" id="PTHR46825">
    <property type="entry name" value="D-ALANYL-D-ALANINE-CARBOXYPEPTIDASE/ENDOPEPTIDASE AMPH"/>
    <property type="match status" value="1"/>
</dbReference>
<evidence type="ECO:0000256" key="1">
    <source>
        <dbReference type="SAM" id="Phobius"/>
    </source>
</evidence>
<keyword evidence="1" id="KW-0472">Membrane</keyword>
<dbReference type="InterPro" id="IPR050491">
    <property type="entry name" value="AmpC-like"/>
</dbReference>
<accession>A0A1N6WLJ4</accession>
<evidence type="ECO:0000259" key="3">
    <source>
        <dbReference type="Pfam" id="PF00144"/>
    </source>
</evidence>
<keyword evidence="5" id="KW-1185">Reference proteome</keyword>
<dbReference type="PANTHER" id="PTHR46825:SF9">
    <property type="entry name" value="BETA-LACTAMASE-RELATED DOMAIN-CONTAINING PROTEIN"/>
    <property type="match status" value="1"/>
</dbReference>
<keyword evidence="2" id="KW-0732">Signal</keyword>
<organism evidence="4 5">
    <name type="scientific">Micromonospora avicenniae</name>
    <dbReference type="NCBI Taxonomy" id="1198245"/>
    <lineage>
        <taxon>Bacteria</taxon>
        <taxon>Bacillati</taxon>
        <taxon>Actinomycetota</taxon>
        <taxon>Actinomycetes</taxon>
        <taxon>Micromonosporales</taxon>
        <taxon>Micromonosporaceae</taxon>
        <taxon>Micromonospora</taxon>
    </lineage>
</organism>
<dbReference type="InterPro" id="IPR001466">
    <property type="entry name" value="Beta-lactam-related"/>
</dbReference>
<feature type="transmembrane region" description="Helical" evidence="1">
    <location>
        <begin position="479"/>
        <end position="500"/>
    </location>
</feature>
<feature type="signal peptide" evidence="2">
    <location>
        <begin position="1"/>
        <end position="32"/>
    </location>
</feature>
<evidence type="ECO:0000313" key="4">
    <source>
        <dbReference type="EMBL" id="SIQ90973.1"/>
    </source>
</evidence>
<dbReference type="Proteomes" id="UP000186004">
    <property type="component" value="Unassembled WGS sequence"/>
</dbReference>
<evidence type="ECO:0000256" key="2">
    <source>
        <dbReference type="SAM" id="SignalP"/>
    </source>
</evidence>
<sequence length="509" mass="54237">MRSGARAGTRNRSLAAVAALLLPLAVAAPAAADPTGDRSLGDRVGRAAEYLRQHMTDNRIPGLAYAIVRDDQVIGQNAWGVDGDGGSITPQTPFVLGSVSKSFTALAVMQLVEAGRVELDAPARRYVSWLRLADESVAARITVRQLLNHTSGLPDVVDRGLLDRFDNSPGGLTRTVRELATVAPTVPPGEAYQYSNANYMVLGALVEAVAGQSFGSYLRRRVLDPLNMTHAVTDEVEARTFGLPAGHRYYFGRPQRFDPPFDTAGLPHGYLAMSLDDLTHYAIAQLNDGRYGDASVLSPQGIAQLHTGQVTTDGGGRYGLGWRESVLDGPGDHIVWHAGATPHYFSHLLLIPESDLAVLVMSNVYGLSMDWPLASAAFNVARIMQGGEAVPGAPDPVLNRLLLGLVVVGALLLGLLIWTAVRILWRRRDRSRTARRRIIAGTAGWVVGCVALAVGALRALPAAFGGVGLAQAMLYATDLAHTLIVVAGLAVGTAVIRLGAAVHELTRRR</sequence>
<evidence type="ECO:0000313" key="5">
    <source>
        <dbReference type="Proteomes" id="UP000186004"/>
    </source>
</evidence>
<keyword evidence="1" id="KW-0812">Transmembrane</keyword>